<comment type="caution">
    <text evidence="1">The sequence shown here is derived from an EMBL/GenBank/DDBJ whole genome shotgun (WGS) entry which is preliminary data.</text>
</comment>
<dbReference type="Proteomes" id="UP000286415">
    <property type="component" value="Unassembled WGS sequence"/>
</dbReference>
<dbReference type="EMBL" id="NIRI02000056">
    <property type="protein sequence ID" value="KAG5445687.1"/>
    <property type="molecule type" value="Genomic_DNA"/>
</dbReference>
<name>A0A8T1M8G1_CLOSI</name>
<gene>
    <name evidence="1" type="ORF">CSKR_203285</name>
</gene>
<evidence type="ECO:0000313" key="2">
    <source>
        <dbReference type="Proteomes" id="UP000286415"/>
    </source>
</evidence>
<proteinExistence type="predicted"/>
<accession>A0A8T1M8G1</accession>
<evidence type="ECO:0000313" key="1">
    <source>
        <dbReference type="EMBL" id="KAG5445687.1"/>
    </source>
</evidence>
<protein>
    <submittedName>
        <fullName evidence="1">Uncharacterized protein</fullName>
    </submittedName>
</protein>
<reference evidence="1 2" key="2">
    <citation type="journal article" date="2021" name="Genomics">
        <title>High-quality reference genome for Clonorchis sinensis.</title>
        <authorList>
            <person name="Young N.D."/>
            <person name="Stroehlein A.J."/>
            <person name="Kinkar L."/>
            <person name="Wang T."/>
            <person name="Sohn W.M."/>
            <person name="Chang B.C.H."/>
            <person name="Kaur P."/>
            <person name="Weisz D."/>
            <person name="Dudchenko O."/>
            <person name="Aiden E.L."/>
            <person name="Korhonen P.K."/>
            <person name="Gasser R.B."/>
        </authorList>
    </citation>
    <scope>NUCLEOTIDE SEQUENCE [LARGE SCALE GENOMIC DNA]</scope>
    <source>
        <strain evidence="1">Cs-k2</strain>
    </source>
</reference>
<sequence>MDALPWDGLDLPLCQPSPIALSSVGMGTKVPVPAAPISDKSKYNTSLLPDVYRSTECLAYSVNVCKIEQRGGHNWLTRGSQFVDESQHLNRFIVFGYQVLLLNQRLIVHCNLWKDVLRACELIIVGSTDSRPFQGSPNP</sequence>
<reference evidence="1 2" key="1">
    <citation type="journal article" date="2018" name="Biotechnol. Adv.">
        <title>Improved genomic resources and new bioinformatic workflow for the carcinogenic parasite Clonorchis sinensis: Biotechnological implications.</title>
        <authorList>
            <person name="Wang D."/>
            <person name="Korhonen P.K."/>
            <person name="Gasser R.B."/>
            <person name="Young N.D."/>
        </authorList>
    </citation>
    <scope>NUCLEOTIDE SEQUENCE [LARGE SCALE GENOMIC DNA]</scope>
    <source>
        <strain evidence="1">Cs-k2</strain>
    </source>
</reference>
<keyword evidence="2" id="KW-1185">Reference proteome</keyword>
<dbReference type="AlphaFoldDB" id="A0A8T1M8G1"/>
<organism evidence="1 2">
    <name type="scientific">Clonorchis sinensis</name>
    <name type="common">Chinese liver fluke</name>
    <dbReference type="NCBI Taxonomy" id="79923"/>
    <lineage>
        <taxon>Eukaryota</taxon>
        <taxon>Metazoa</taxon>
        <taxon>Spiralia</taxon>
        <taxon>Lophotrochozoa</taxon>
        <taxon>Platyhelminthes</taxon>
        <taxon>Trematoda</taxon>
        <taxon>Digenea</taxon>
        <taxon>Opisthorchiida</taxon>
        <taxon>Opisthorchiata</taxon>
        <taxon>Opisthorchiidae</taxon>
        <taxon>Clonorchis</taxon>
    </lineage>
</organism>